<evidence type="ECO:0000256" key="2">
    <source>
        <dbReference type="SAM" id="MobiDB-lite"/>
    </source>
</evidence>
<proteinExistence type="predicted"/>
<sequence length="171" mass="18390">MATHRLSLSVSATPDAVTTARRQAVAGIRGWCAERNEDAVRTAALLISELLTNAVKHTYGDRVSLLLQPAGPVLRIEVHYSSPELPHPGHPDMNSEHGRGLLLIAALADRHGTEPRETGKCCWTELILPTPAGPGDLHPPPIECRLKDAVAAPTSSQKPEPPTAPLPHEKR</sequence>
<dbReference type="EMBL" id="CP063373">
    <property type="protein sequence ID" value="QOV36862.1"/>
    <property type="molecule type" value="Genomic_DNA"/>
</dbReference>
<accession>A0A7M2SKR4</accession>
<keyword evidence="4" id="KW-0547">Nucleotide-binding</keyword>
<dbReference type="InterPro" id="IPR003594">
    <property type="entry name" value="HATPase_dom"/>
</dbReference>
<reference evidence="4 5" key="1">
    <citation type="submission" date="2020-10" db="EMBL/GenBank/DDBJ databases">
        <title>Streptomyces ferrugineus complate genome analysis.</title>
        <authorList>
            <person name="Anwar N."/>
        </authorList>
    </citation>
    <scope>NUCLEOTIDE SEQUENCE [LARGE SCALE GENOMIC DNA]</scope>
    <source>
        <strain evidence="4 5">CCTCC AA2014009</strain>
    </source>
</reference>
<feature type="domain" description="Histidine kinase/HSP90-like ATPase" evidence="3">
    <location>
        <begin position="10"/>
        <end position="121"/>
    </location>
</feature>
<dbReference type="PANTHER" id="PTHR35526:SF3">
    <property type="entry name" value="ANTI-SIGMA-F FACTOR RSBW"/>
    <property type="match status" value="1"/>
</dbReference>
<keyword evidence="1" id="KW-0808">Transferase</keyword>
<protein>
    <submittedName>
        <fullName evidence="4">ATP-binding protein</fullName>
    </submittedName>
</protein>
<dbReference type="InterPro" id="IPR036890">
    <property type="entry name" value="HATPase_C_sf"/>
</dbReference>
<dbReference type="Gene3D" id="3.30.565.10">
    <property type="entry name" value="Histidine kinase-like ATPase, C-terminal domain"/>
    <property type="match status" value="1"/>
</dbReference>
<keyword evidence="4" id="KW-0067">ATP-binding</keyword>
<dbReference type="KEGG" id="sfeu:IM697_44160"/>
<name>A0A7M2SKR4_9ACTN</name>
<dbReference type="InterPro" id="IPR050267">
    <property type="entry name" value="Anti-sigma-factor_SerPK"/>
</dbReference>
<evidence type="ECO:0000313" key="5">
    <source>
        <dbReference type="Proteomes" id="UP000594205"/>
    </source>
</evidence>
<organism evidence="4 5">
    <name type="scientific">Streptomyces ferrugineus</name>
    <dbReference type="NCBI Taxonomy" id="1413221"/>
    <lineage>
        <taxon>Bacteria</taxon>
        <taxon>Bacillati</taxon>
        <taxon>Actinomycetota</taxon>
        <taxon>Actinomycetes</taxon>
        <taxon>Kitasatosporales</taxon>
        <taxon>Streptomycetaceae</taxon>
        <taxon>Streptomyces</taxon>
    </lineage>
</organism>
<keyword evidence="1" id="KW-0418">Kinase</keyword>
<dbReference type="AlphaFoldDB" id="A0A7M2SKR4"/>
<feature type="region of interest" description="Disordered" evidence="2">
    <location>
        <begin position="148"/>
        <end position="171"/>
    </location>
</feature>
<dbReference type="GO" id="GO:0005524">
    <property type="term" value="F:ATP binding"/>
    <property type="evidence" value="ECO:0007669"/>
    <property type="project" value="UniProtKB-KW"/>
</dbReference>
<dbReference type="CDD" id="cd16936">
    <property type="entry name" value="HATPase_RsbW-like"/>
    <property type="match status" value="1"/>
</dbReference>
<dbReference type="PANTHER" id="PTHR35526">
    <property type="entry name" value="ANTI-SIGMA-F FACTOR RSBW-RELATED"/>
    <property type="match status" value="1"/>
</dbReference>
<evidence type="ECO:0000256" key="1">
    <source>
        <dbReference type="ARBA" id="ARBA00022527"/>
    </source>
</evidence>
<dbReference type="SUPFAM" id="SSF55874">
    <property type="entry name" value="ATPase domain of HSP90 chaperone/DNA topoisomerase II/histidine kinase"/>
    <property type="match status" value="1"/>
</dbReference>
<keyword evidence="1" id="KW-0723">Serine/threonine-protein kinase</keyword>
<keyword evidence="5" id="KW-1185">Reference proteome</keyword>
<dbReference type="GO" id="GO:0004674">
    <property type="term" value="F:protein serine/threonine kinase activity"/>
    <property type="evidence" value="ECO:0007669"/>
    <property type="project" value="UniProtKB-KW"/>
</dbReference>
<dbReference type="Proteomes" id="UP000594205">
    <property type="component" value="Chromosome"/>
</dbReference>
<evidence type="ECO:0000259" key="3">
    <source>
        <dbReference type="Pfam" id="PF13581"/>
    </source>
</evidence>
<gene>
    <name evidence="4" type="ORF">IM697_44160</name>
</gene>
<evidence type="ECO:0000313" key="4">
    <source>
        <dbReference type="EMBL" id="QOV36862.1"/>
    </source>
</evidence>
<dbReference type="Pfam" id="PF13581">
    <property type="entry name" value="HATPase_c_2"/>
    <property type="match status" value="1"/>
</dbReference>